<name>A0ABR0S6D3_9HYPO</name>
<organism evidence="1 2">
    <name type="scientific">Cladobotryum mycophilum</name>
    <dbReference type="NCBI Taxonomy" id="491253"/>
    <lineage>
        <taxon>Eukaryota</taxon>
        <taxon>Fungi</taxon>
        <taxon>Dikarya</taxon>
        <taxon>Ascomycota</taxon>
        <taxon>Pezizomycotina</taxon>
        <taxon>Sordariomycetes</taxon>
        <taxon>Hypocreomycetidae</taxon>
        <taxon>Hypocreales</taxon>
        <taxon>Hypocreaceae</taxon>
        <taxon>Cladobotryum</taxon>
    </lineage>
</organism>
<evidence type="ECO:0000313" key="2">
    <source>
        <dbReference type="Proteomes" id="UP001338125"/>
    </source>
</evidence>
<keyword evidence="2" id="KW-1185">Reference proteome</keyword>
<accession>A0ABR0S6D3</accession>
<comment type="caution">
    <text evidence="1">The sequence shown here is derived from an EMBL/GenBank/DDBJ whole genome shotgun (WGS) entry which is preliminary data.</text>
</comment>
<evidence type="ECO:0000313" key="1">
    <source>
        <dbReference type="EMBL" id="KAK5987246.1"/>
    </source>
</evidence>
<proteinExistence type="predicted"/>
<dbReference type="Proteomes" id="UP001338125">
    <property type="component" value="Unassembled WGS sequence"/>
</dbReference>
<dbReference type="EMBL" id="JAVFKD010000016">
    <property type="protein sequence ID" value="KAK5987246.1"/>
    <property type="molecule type" value="Genomic_DNA"/>
</dbReference>
<reference evidence="1 2" key="1">
    <citation type="submission" date="2024-01" db="EMBL/GenBank/DDBJ databases">
        <title>Complete genome of Cladobotryum mycophilum ATHUM6906.</title>
        <authorList>
            <person name="Christinaki A.C."/>
            <person name="Myridakis A.I."/>
            <person name="Kouvelis V.N."/>
        </authorList>
    </citation>
    <scope>NUCLEOTIDE SEQUENCE [LARGE SCALE GENOMIC DNA]</scope>
    <source>
        <strain evidence="1 2">ATHUM6906</strain>
    </source>
</reference>
<protein>
    <submittedName>
        <fullName evidence="1">Uncharacterized protein</fullName>
    </submittedName>
</protein>
<sequence>MKKKAENKPGVPEPISCRYVDSASTRCKQCNERNASCQRPPALLMGNARDLTEMTAFMVDVAETGDEEADPVTPPDGGAPMVPCAYSLPFRQALAGACMDLRLAFSQLEISHCSEYGLSGNKKNTAETAQAYRSLVQERLMLLAARWPRPLSRLVPSTANSTERREIEAVNRKDLQAWENAQLPRLLITDAGWTAWLVAIRGARDTFRKAMAEEPGIGKKEALDLMADFPCKVPTS</sequence>
<gene>
    <name evidence="1" type="ORF">PT974_11370</name>
</gene>